<dbReference type="InterPro" id="IPR057776">
    <property type="entry name" value="UTP23_sensor"/>
</dbReference>
<feature type="compositionally biased region" description="Basic and acidic residues" evidence="8">
    <location>
        <begin position="170"/>
        <end position="183"/>
    </location>
</feature>
<evidence type="ECO:0000256" key="7">
    <source>
        <dbReference type="ARBA" id="ARBA00071400"/>
    </source>
</evidence>
<gene>
    <name evidence="10" type="ORF">PMEA_00027874</name>
</gene>
<keyword evidence="11" id="KW-1185">Reference proteome</keyword>
<dbReference type="GO" id="GO:0006364">
    <property type="term" value="P:rRNA processing"/>
    <property type="evidence" value="ECO:0007669"/>
    <property type="project" value="UniProtKB-KW"/>
</dbReference>
<dbReference type="GO" id="GO:0032040">
    <property type="term" value="C:small-subunit processome"/>
    <property type="evidence" value="ECO:0007669"/>
    <property type="project" value="InterPro"/>
</dbReference>
<evidence type="ECO:0000256" key="1">
    <source>
        <dbReference type="ARBA" id="ARBA00004604"/>
    </source>
</evidence>
<proteinExistence type="inferred from homology"/>
<evidence type="ECO:0000313" key="10">
    <source>
        <dbReference type="EMBL" id="CAH3155214.1"/>
    </source>
</evidence>
<dbReference type="Proteomes" id="UP001159428">
    <property type="component" value="Unassembled WGS sequence"/>
</dbReference>
<dbReference type="InterPro" id="IPR029060">
    <property type="entry name" value="PIN-like_dom_sf"/>
</dbReference>
<accession>A0AAU9XR40</accession>
<evidence type="ECO:0000256" key="2">
    <source>
        <dbReference type="ARBA" id="ARBA00022517"/>
    </source>
</evidence>
<feature type="domain" description="UTP23 sensor motif region" evidence="9">
    <location>
        <begin position="189"/>
        <end position="208"/>
    </location>
</feature>
<name>A0AAU9XR40_9CNID</name>
<dbReference type="FunFam" id="3.40.50.1010:FF:000006">
    <property type="entry name" value="rRNA-processing protein UTP23 homolog"/>
    <property type="match status" value="1"/>
</dbReference>
<feature type="compositionally biased region" description="Polar residues" evidence="8">
    <location>
        <begin position="153"/>
        <end position="167"/>
    </location>
</feature>
<dbReference type="PANTHER" id="PTHR12416">
    <property type="entry name" value="RRNA-PROCESSING PROTEIN UTP23 HOMOLOG"/>
    <property type="match status" value="1"/>
</dbReference>
<feature type="compositionally biased region" description="Basic residues" evidence="8">
    <location>
        <begin position="217"/>
        <end position="228"/>
    </location>
</feature>
<keyword evidence="3" id="KW-0698">rRNA processing</keyword>
<comment type="similarity">
    <text evidence="6">Belongs to the UTP23/FCF1 family. UTP23 subfamily.</text>
</comment>
<reference evidence="10 11" key="1">
    <citation type="submission" date="2022-05" db="EMBL/GenBank/DDBJ databases">
        <authorList>
            <consortium name="Genoscope - CEA"/>
            <person name="William W."/>
        </authorList>
    </citation>
    <scope>NUCLEOTIDE SEQUENCE [LARGE SCALE GENOMIC DNA]</scope>
</reference>
<dbReference type="Gene3D" id="3.40.50.1010">
    <property type="entry name" value="5'-nuclease"/>
    <property type="match status" value="1"/>
</dbReference>
<dbReference type="InterPro" id="IPR006984">
    <property type="entry name" value="Fcf1/UTP23"/>
</dbReference>
<dbReference type="AlphaFoldDB" id="A0AAU9XR40"/>
<comment type="function">
    <text evidence="5">Involved in rRNA-processing and ribosome biogenesis.</text>
</comment>
<evidence type="ECO:0000313" key="11">
    <source>
        <dbReference type="Proteomes" id="UP001159428"/>
    </source>
</evidence>
<evidence type="ECO:0000256" key="3">
    <source>
        <dbReference type="ARBA" id="ARBA00022552"/>
    </source>
</evidence>
<protein>
    <recommendedName>
        <fullName evidence="7">rRNA-processing protein UTP23 homolog</fullName>
    </recommendedName>
</protein>
<evidence type="ECO:0000259" key="9">
    <source>
        <dbReference type="Pfam" id="PF24779"/>
    </source>
</evidence>
<dbReference type="Pfam" id="PF24779">
    <property type="entry name" value="UTP23_sensor"/>
    <property type="match status" value="1"/>
</dbReference>
<keyword evidence="2" id="KW-0690">Ribosome biogenesis</keyword>
<evidence type="ECO:0000256" key="8">
    <source>
        <dbReference type="SAM" id="MobiDB-lite"/>
    </source>
</evidence>
<dbReference type="Pfam" id="PF04900">
    <property type="entry name" value="Fcf1"/>
    <property type="match status" value="1"/>
</dbReference>
<comment type="caution">
    <text evidence="10">The sequence shown here is derived from an EMBL/GenBank/DDBJ whole genome shotgun (WGS) entry which is preliminary data.</text>
</comment>
<sequence>MKVKRVKHARRYLTLFKNSFGIFEPYQILVDGTFSQAALQTKINIKEQLPKYLDGSVQLLTTKCVIEEGKSLGPQLAGAVLILKRFQLRKCGHHKEAVPAAECIMNMIGTENKNGYFVASQDRTLRSHLQKIPGVPLLFINHNTILLEKPSRASHQASDQVQISRLQPSAHEKETLVRLKDSATDAQPKRKRKRPGGPNPLSMLKSKKRKTGDETKKKRIRKRKRRKLAEHVQQALQEQMT</sequence>
<keyword evidence="4" id="KW-0539">Nucleus</keyword>
<evidence type="ECO:0000256" key="6">
    <source>
        <dbReference type="ARBA" id="ARBA00038503"/>
    </source>
</evidence>
<evidence type="ECO:0000256" key="5">
    <source>
        <dbReference type="ARBA" id="ARBA00037300"/>
    </source>
</evidence>
<organism evidence="10 11">
    <name type="scientific">Pocillopora meandrina</name>
    <dbReference type="NCBI Taxonomy" id="46732"/>
    <lineage>
        <taxon>Eukaryota</taxon>
        <taxon>Metazoa</taxon>
        <taxon>Cnidaria</taxon>
        <taxon>Anthozoa</taxon>
        <taxon>Hexacorallia</taxon>
        <taxon>Scleractinia</taxon>
        <taxon>Astrocoeniina</taxon>
        <taxon>Pocilloporidae</taxon>
        <taxon>Pocillopora</taxon>
    </lineage>
</organism>
<dbReference type="CDD" id="cd09866">
    <property type="entry name" value="PIN_Fcf1-Utp23-H"/>
    <property type="match status" value="1"/>
</dbReference>
<comment type="subcellular location">
    <subcellularLocation>
        <location evidence="1">Nucleus</location>
        <location evidence="1">Nucleolus</location>
    </subcellularLocation>
</comment>
<dbReference type="SUPFAM" id="SSF88723">
    <property type="entry name" value="PIN domain-like"/>
    <property type="match status" value="1"/>
</dbReference>
<dbReference type="EMBL" id="CALNXJ010000057">
    <property type="protein sequence ID" value="CAH3155214.1"/>
    <property type="molecule type" value="Genomic_DNA"/>
</dbReference>
<evidence type="ECO:0000256" key="4">
    <source>
        <dbReference type="ARBA" id="ARBA00023242"/>
    </source>
</evidence>
<feature type="region of interest" description="Disordered" evidence="8">
    <location>
        <begin position="151"/>
        <end position="241"/>
    </location>
</feature>